<evidence type="ECO:0000256" key="2">
    <source>
        <dbReference type="ARBA" id="ARBA00008231"/>
    </source>
</evidence>
<keyword evidence="7" id="KW-1185">Reference proteome</keyword>
<keyword evidence="5" id="KW-0143">Chaperone</keyword>
<organism evidence="6 7">
    <name type="scientific">Petrolisthes cinctipes</name>
    <name type="common">Flat porcelain crab</name>
    <dbReference type="NCBI Taxonomy" id="88211"/>
    <lineage>
        <taxon>Eukaryota</taxon>
        <taxon>Metazoa</taxon>
        <taxon>Ecdysozoa</taxon>
        <taxon>Arthropoda</taxon>
        <taxon>Crustacea</taxon>
        <taxon>Multicrustacea</taxon>
        <taxon>Malacostraca</taxon>
        <taxon>Eumalacostraca</taxon>
        <taxon>Eucarida</taxon>
        <taxon>Decapoda</taxon>
        <taxon>Pleocyemata</taxon>
        <taxon>Anomura</taxon>
        <taxon>Galatheoidea</taxon>
        <taxon>Porcellanidae</taxon>
        <taxon>Petrolisthes</taxon>
    </lineage>
</organism>
<dbReference type="Gene3D" id="3.30.2180.10">
    <property type="entry name" value="ATP12-like"/>
    <property type="match status" value="1"/>
</dbReference>
<name>A0AAE1FPF7_PETCI</name>
<evidence type="ECO:0000256" key="1">
    <source>
        <dbReference type="ARBA" id="ARBA00004173"/>
    </source>
</evidence>
<dbReference type="InterPro" id="IPR011419">
    <property type="entry name" value="ATP12_ATP_synth-F1-assembly"/>
</dbReference>
<dbReference type="Gene3D" id="1.10.3580.10">
    <property type="entry name" value="ATP12 ATPase"/>
    <property type="match status" value="1"/>
</dbReference>
<gene>
    <name evidence="6" type="ORF">Pcinc_017265</name>
</gene>
<keyword evidence="3" id="KW-0809">Transit peptide</keyword>
<dbReference type="PANTHER" id="PTHR21013:SF10">
    <property type="entry name" value="ATP SYNTHASE MITOCHONDRIAL F1 COMPLEX ASSEMBLY FACTOR 2"/>
    <property type="match status" value="1"/>
</dbReference>
<evidence type="ECO:0000313" key="6">
    <source>
        <dbReference type="EMBL" id="KAK3878052.1"/>
    </source>
</evidence>
<dbReference type="Pfam" id="PF07542">
    <property type="entry name" value="ATP12"/>
    <property type="match status" value="1"/>
</dbReference>
<dbReference type="Proteomes" id="UP001286313">
    <property type="component" value="Unassembled WGS sequence"/>
</dbReference>
<evidence type="ECO:0000256" key="4">
    <source>
        <dbReference type="ARBA" id="ARBA00023128"/>
    </source>
</evidence>
<evidence type="ECO:0008006" key="8">
    <source>
        <dbReference type="Google" id="ProtNLM"/>
    </source>
</evidence>
<dbReference type="EMBL" id="JAWQEG010001593">
    <property type="protein sequence ID" value="KAK3878052.1"/>
    <property type="molecule type" value="Genomic_DNA"/>
</dbReference>
<evidence type="ECO:0000256" key="3">
    <source>
        <dbReference type="ARBA" id="ARBA00022946"/>
    </source>
</evidence>
<comment type="similarity">
    <text evidence="2">Belongs to the ATP12 family.</text>
</comment>
<comment type="subcellular location">
    <subcellularLocation>
        <location evidence="1">Mitochondrion</location>
    </subcellularLocation>
</comment>
<dbReference type="PANTHER" id="PTHR21013">
    <property type="entry name" value="ATP SYNTHASE MITOCHONDRIAL F1 COMPLEX ASSEMBLY FACTOR 2/ATP12 PROTEIN, MITOCHONDRIAL PRECURSOR"/>
    <property type="match status" value="1"/>
</dbReference>
<sequence length="304" mass="34773">MNEFFPSDCVKCALNSEEKKKKATVSTHHPNNYSAALTMRGLFWPVAPQLLNQNPLIIIARRFFPEPRKRFFKNVTVAGTSNLYEINLDHRKLKTPAGNLIQVPNYGLALAVANEWSAVKEKIRPSLMHLTGLTNTVLDNPGRTTKYDLSGKIIEYLDTDTLLFREDATDDFTQLQVKEWDPVLNWFNERFETDLKPCHGFLAAEVSTQTKERIRRYLLSYDIWAVNGLLYGTEALKSVILTLAAAERKISAIKAVELSRLETNFQTSRWGSVEWGHDLERYDAESRFSAALLFTHLNTWQGCK</sequence>
<evidence type="ECO:0000256" key="5">
    <source>
        <dbReference type="ARBA" id="ARBA00023186"/>
    </source>
</evidence>
<dbReference type="AlphaFoldDB" id="A0AAE1FPF7"/>
<dbReference type="GO" id="GO:0005739">
    <property type="term" value="C:mitochondrion"/>
    <property type="evidence" value="ECO:0007669"/>
    <property type="project" value="UniProtKB-SubCell"/>
</dbReference>
<accession>A0AAE1FPF7</accession>
<dbReference type="GO" id="GO:0033615">
    <property type="term" value="P:mitochondrial proton-transporting ATP synthase complex assembly"/>
    <property type="evidence" value="ECO:0007669"/>
    <property type="project" value="TreeGrafter"/>
</dbReference>
<reference evidence="6" key="1">
    <citation type="submission" date="2023-10" db="EMBL/GenBank/DDBJ databases">
        <title>Genome assemblies of two species of porcelain crab, Petrolisthes cinctipes and Petrolisthes manimaculis (Anomura: Porcellanidae).</title>
        <authorList>
            <person name="Angst P."/>
        </authorList>
    </citation>
    <scope>NUCLEOTIDE SEQUENCE</scope>
    <source>
        <strain evidence="6">PB745_01</strain>
        <tissue evidence="6">Gill</tissue>
    </source>
</reference>
<keyword evidence="4" id="KW-0496">Mitochondrion</keyword>
<comment type="caution">
    <text evidence="6">The sequence shown here is derived from an EMBL/GenBank/DDBJ whole genome shotgun (WGS) entry which is preliminary data.</text>
</comment>
<proteinExistence type="inferred from homology"/>
<dbReference type="InterPro" id="IPR023335">
    <property type="entry name" value="ATP12_ortho_dom_sf"/>
</dbReference>
<protein>
    <recommendedName>
        <fullName evidence="8">ATP synthase mitochondrial F1 complex assembly factor 2</fullName>
    </recommendedName>
</protein>
<dbReference type="SUPFAM" id="SSF160909">
    <property type="entry name" value="ATP12-like"/>
    <property type="match status" value="1"/>
</dbReference>
<dbReference type="InterPro" id="IPR042272">
    <property type="entry name" value="ATP12_ATP_synth-F1-assembly_N"/>
</dbReference>
<evidence type="ECO:0000313" key="7">
    <source>
        <dbReference type="Proteomes" id="UP001286313"/>
    </source>
</evidence>